<dbReference type="Proteomes" id="UP000199258">
    <property type="component" value="Unassembled WGS sequence"/>
</dbReference>
<evidence type="ECO:0000313" key="2">
    <source>
        <dbReference type="EMBL" id="SDI70849.1"/>
    </source>
</evidence>
<dbReference type="AlphaFoldDB" id="A0A1G8MS35"/>
<name>A0A1G8MS35_9MICC</name>
<feature type="transmembrane region" description="Helical" evidence="1">
    <location>
        <begin position="25"/>
        <end position="48"/>
    </location>
</feature>
<proteinExistence type="predicted"/>
<organism evidence="2 3">
    <name type="scientific">Arthrobacter subterraneus</name>
    <dbReference type="NCBI Taxonomy" id="335973"/>
    <lineage>
        <taxon>Bacteria</taxon>
        <taxon>Bacillati</taxon>
        <taxon>Actinomycetota</taxon>
        <taxon>Actinomycetes</taxon>
        <taxon>Micrococcales</taxon>
        <taxon>Micrococcaceae</taxon>
        <taxon>Arthrobacter</taxon>
    </lineage>
</organism>
<keyword evidence="1" id="KW-0472">Membrane</keyword>
<dbReference type="EMBL" id="FNDT01000019">
    <property type="protein sequence ID" value="SDI70849.1"/>
    <property type="molecule type" value="Genomic_DNA"/>
</dbReference>
<protein>
    <submittedName>
        <fullName evidence="2">Uncharacterized protein</fullName>
    </submittedName>
</protein>
<accession>A0A1G8MS35</accession>
<keyword evidence="1" id="KW-1133">Transmembrane helix</keyword>
<evidence type="ECO:0000313" key="3">
    <source>
        <dbReference type="Proteomes" id="UP000199258"/>
    </source>
</evidence>
<reference evidence="2 3" key="1">
    <citation type="submission" date="2016-10" db="EMBL/GenBank/DDBJ databases">
        <authorList>
            <person name="de Groot N.N."/>
        </authorList>
    </citation>
    <scope>NUCLEOTIDE SEQUENCE [LARGE SCALE GENOMIC DNA]</scope>
    <source>
        <strain evidence="2 3">NP_1H</strain>
    </source>
</reference>
<gene>
    <name evidence="2" type="ORF">SAMN04488693_11945</name>
</gene>
<sequence>MDAMVKFATAEPEGVKRSSGSAVRFPMTVMVVSPAMMINLPFVVVVVLSLNNRWMLGLAGVEFDDVADLGGIQS</sequence>
<keyword evidence="3" id="KW-1185">Reference proteome</keyword>
<evidence type="ECO:0000256" key="1">
    <source>
        <dbReference type="SAM" id="Phobius"/>
    </source>
</evidence>
<keyword evidence="1" id="KW-0812">Transmembrane</keyword>